<sequence length="71" mass="7357">MAPRLITSYRQSALSSTQSEMSAPSATVVASGIQAMTTESVTGTSPTTPLPPAPQFLSSQGIKRPRAFFGA</sequence>
<keyword evidence="3" id="KW-1185">Reference proteome</keyword>
<dbReference type="EMBL" id="VIEB01000054">
    <property type="protein sequence ID" value="TQE09655.1"/>
    <property type="molecule type" value="Genomic_DNA"/>
</dbReference>
<dbReference type="Proteomes" id="UP000315295">
    <property type="component" value="Unassembled WGS sequence"/>
</dbReference>
<protein>
    <submittedName>
        <fullName evidence="2">Uncharacterized protein</fullName>
    </submittedName>
</protein>
<evidence type="ECO:0000313" key="2">
    <source>
        <dbReference type="EMBL" id="TQE09655.1"/>
    </source>
</evidence>
<feature type="compositionally biased region" description="Polar residues" evidence="1">
    <location>
        <begin position="8"/>
        <end position="25"/>
    </location>
</feature>
<feature type="compositionally biased region" description="Low complexity" evidence="1">
    <location>
        <begin position="37"/>
        <end position="47"/>
    </location>
</feature>
<accession>A0A540NF33</accession>
<reference evidence="2 3" key="1">
    <citation type="journal article" date="2019" name="G3 (Bethesda)">
        <title>Sequencing of a Wild Apple (Malus baccata) Genome Unravels the Differences Between Cultivated and Wild Apple Species Regarding Disease Resistance and Cold Tolerance.</title>
        <authorList>
            <person name="Chen X."/>
        </authorList>
    </citation>
    <scope>NUCLEOTIDE SEQUENCE [LARGE SCALE GENOMIC DNA]</scope>
    <source>
        <strain evidence="3">cv. Shandingzi</strain>
        <tissue evidence="2">Leaves</tissue>
    </source>
</reference>
<gene>
    <name evidence="2" type="ORF">C1H46_004748</name>
</gene>
<dbReference type="AlphaFoldDB" id="A0A540NF33"/>
<evidence type="ECO:0000256" key="1">
    <source>
        <dbReference type="SAM" id="MobiDB-lite"/>
    </source>
</evidence>
<feature type="region of interest" description="Disordered" evidence="1">
    <location>
        <begin position="37"/>
        <end position="63"/>
    </location>
</feature>
<organism evidence="2 3">
    <name type="scientific">Malus baccata</name>
    <name type="common">Siberian crab apple</name>
    <name type="synonym">Pyrus baccata</name>
    <dbReference type="NCBI Taxonomy" id="106549"/>
    <lineage>
        <taxon>Eukaryota</taxon>
        <taxon>Viridiplantae</taxon>
        <taxon>Streptophyta</taxon>
        <taxon>Embryophyta</taxon>
        <taxon>Tracheophyta</taxon>
        <taxon>Spermatophyta</taxon>
        <taxon>Magnoliopsida</taxon>
        <taxon>eudicotyledons</taxon>
        <taxon>Gunneridae</taxon>
        <taxon>Pentapetalae</taxon>
        <taxon>rosids</taxon>
        <taxon>fabids</taxon>
        <taxon>Rosales</taxon>
        <taxon>Rosaceae</taxon>
        <taxon>Amygdaloideae</taxon>
        <taxon>Maleae</taxon>
        <taxon>Malus</taxon>
    </lineage>
</organism>
<comment type="caution">
    <text evidence="2">The sequence shown here is derived from an EMBL/GenBank/DDBJ whole genome shotgun (WGS) entry which is preliminary data.</text>
</comment>
<evidence type="ECO:0000313" key="3">
    <source>
        <dbReference type="Proteomes" id="UP000315295"/>
    </source>
</evidence>
<feature type="region of interest" description="Disordered" evidence="1">
    <location>
        <begin position="1"/>
        <end position="25"/>
    </location>
</feature>
<proteinExistence type="predicted"/>
<name>A0A540NF33_MALBA</name>